<proteinExistence type="predicted"/>
<reference evidence="2" key="1">
    <citation type="submission" date="2016-10" db="EMBL/GenBank/DDBJ databases">
        <authorList>
            <person name="Varghese N."/>
            <person name="Submissions S."/>
        </authorList>
    </citation>
    <scope>NUCLEOTIDE SEQUENCE [LARGE SCALE GENOMIC DNA]</scope>
    <source>
        <strain evidence="2">DSM 25811 / CCM 8410 / LMG 26954 / E90</strain>
    </source>
</reference>
<evidence type="ECO:0000313" key="1">
    <source>
        <dbReference type="EMBL" id="SDC10111.1"/>
    </source>
</evidence>
<evidence type="ECO:0000313" key="2">
    <source>
        <dbReference type="Proteomes" id="UP000198757"/>
    </source>
</evidence>
<dbReference type="STRING" id="1285928.SAMN04487894_101331"/>
<protein>
    <submittedName>
        <fullName evidence="1">Uncharacterized protein</fullName>
    </submittedName>
</protein>
<name>A0A1G6IUM4_NIADE</name>
<dbReference type="Proteomes" id="UP000198757">
    <property type="component" value="Unassembled WGS sequence"/>
</dbReference>
<accession>A0A1G6IUM4</accession>
<dbReference type="AlphaFoldDB" id="A0A1G6IUM4"/>
<gene>
    <name evidence="1" type="ORF">SAMN04487894_101331</name>
</gene>
<dbReference type="EMBL" id="FMZO01000001">
    <property type="protein sequence ID" value="SDC10111.1"/>
    <property type="molecule type" value="Genomic_DNA"/>
</dbReference>
<sequence>MLLKWDKNRKMPGDFMHTRRKKTIKPVVKFMLTNGCVLFFDKENLMALYYLYCCCYKYNLKIYKYRAIKLYDLRLVKIGKWNFSTLVWLLIF</sequence>
<keyword evidence="2" id="KW-1185">Reference proteome</keyword>
<organism evidence="1 2">
    <name type="scientific">Niabella drilacis (strain DSM 25811 / CCM 8410 / CCUG 62505 / LMG 26954 / E90)</name>
    <dbReference type="NCBI Taxonomy" id="1285928"/>
    <lineage>
        <taxon>Bacteria</taxon>
        <taxon>Pseudomonadati</taxon>
        <taxon>Bacteroidota</taxon>
        <taxon>Chitinophagia</taxon>
        <taxon>Chitinophagales</taxon>
        <taxon>Chitinophagaceae</taxon>
        <taxon>Niabella</taxon>
    </lineage>
</organism>